<proteinExistence type="predicted"/>
<sequence>MASTHDSPRYEYRAFQRPLPDDDDYDYDTFLYYPSSWPNVLFTENLDFADALVVPSGSSELSQLLSVPDPIPQDTQLTLPIPPSESVDDDIGIAHFAEADERGLGGYSRLFKAGFLSSSRQFTRNIDRIMRVIQNGIRSTKRRLSL</sequence>
<evidence type="ECO:0000313" key="1">
    <source>
        <dbReference type="EMBL" id="KAJ3485035.1"/>
    </source>
</evidence>
<protein>
    <submittedName>
        <fullName evidence="1">Uncharacterized protein</fullName>
    </submittedName>
</protein>
<organism evidence="1 2">
    <name type="scientific">Meripilus lineatus</name>
    <dbReference type="NCBI Taxonomy" id="2056292"/>
    <lineage>
        <taxon>Eukaryota</taxon>
        <taxon>Fungi</taxon>
        <taxon>Dikarya</taxon>
        <taxon>Basidiomycota</taxon>
        <taxon>Agaricomycotina</taxon>
        <taxon>Agaricomycetes</taxon>
        <taxon>Polyporales</taxon>
        <taxon>Meripilaceae</taxon>
        <taxon>Meripilus</taxon>
    </lineage>
</organism>
<evidence type="ECO:0000313" key="2">
    <source>
        <dbReference type="Proteomes" id="UP001212997"/>
    </source>
</evidence>
<dbReference type="EMBL" id="JANAWD010000167">
    <property type="protein sequence ID" value="KAJ3485035.1"/>
    <property type="molecule type" value="Genomic_DNA"/>
</dbReference>
<name>A0AAD5V5G2_9APHY</name>
<accession>A0AAD5V5G2</accession>
<dbReference type="AlphaFoldDB" id="A0AAD5V5G2"/>
<reference evidence="1" key="1">
    <citation type="submission" date="2022-07" db="EMBL/GenBank/DDBJ databases">
        <title>Genome Sequence of Physisporinus lineatus.</title>
        <authorList>
            <person name="Buettner E."/>
        </authorList>
    </citation>
    <scope>NUCLEOTIDE SEQUENCE</scope>
    <source>
        <strain evidence="1">VT162</strain>
    </source>
</reference>
<comment type="caution">
    <text evidence="1">The sequence shown here is derived from an EMBL/GenBank/DDBJ whole genome shotgun (WGS) entry which is preliminary data.</text>
</comment>
<gene>
    <name evidence="1" type="ORF">NLI96_g5225</name>
</gene>
<dbReference type="Proteomes" id="UP001212997">
    <property type="component" value="Unassembled WGS sequence"/>
</dbReference>
<keyword evidence="2" id="KW-1185">Reference proteome</keyword>